<name>A0A4V0YGJ6_9MICO</name>
<dbReference type="InterPro" id="IPR003593">
    <property type="entry name" value="AAA+_ATPase"/>
</dbReference>
<dbReference type="PANTHER" id="PTHR11638">
    <property type="entry name" value="ATP-DEPENDENT CLP PROTEASE"/>
    <property type="match status" value="1"/>
</dbReference>
<dbReference type="Pfam" id="PF07724">
    <property type="entry name" value="AAA_2"/>
    <property type="match status" value="1"/>
</dbReference>
<dbReference type="OrthoDB" id="3170949at2"/>
<dbReference type="GO" id="GO:0016887">
    <property type="term" value="F:ATP hydrolysis activity"/>
    <property type="evidence" value="ECO:0007669"/>
    <property type="project" value="InterPro"/>
</dbReference>
<dbReference type="PANTHER" id="PTHR11638:SF18">
    <property type="entry name" value="HEAT SHOCK PROTEIN 104"/>
    <property type="match status" value="1"/>
</dbReference>
<dbReference type="RefSeq" id="WP_129190129.1">
    <property type="nucleotide sequence ID" value="NZ_CP035493.1"/>
</dbReference>
<dbReference type="GO" id="GO:0005524">
    <property type="term" value="F:ATP binding"/>
    <property type="evidence" value="ECO:0007669"/>
    <property type="project" value="UniProtKB-KW"/>
</dbReference>
<dbReference type="SMART" id="SM00382">
    <property type="entry name" value="AAA"/>
    <property type="match status" value="1"/>
</dbReference>
<dbReference type="PRINTS" id="PR00300">
    <property type="entry name" value="CLPPROTEASEA"/>
</dbReference>
<reference evidence="4 5" key="1">
    <citation type="submission" date="2019-01" db="EMBL/GenBank/DDBJ databases">
        <title>Genome sequencing of strain FW10M-9.</title>
        <authorList>
            <person name="Heo J."/>
            <person name="Kim S.-J."/>
            <person name="Kim J.-S."/>
            <person name="Hong S.-B."/>
            <person name="Kwon S.-W."/>
        </authorList>
    </citation>
    <scope>NUCLEOTIDE SEQUENCE [LARGE SCALE GENOMIC DNA]</scope>
    <source>
        <strain evidence="4 5">FW10M-9</strain>
    </source>
</reference>
<dbReference type="SUPFAM" id="SSF52540">
    <property type="entry name" value="P-loop containing nucleoside triphosphate hydrolases"/>
    <property type="match status" value="1"/>
</dbReference>
<keyword evidence="1" id="KW-0547">Nucleotide-binding</keyword>
<dbReference type="InterPro" id="IPR027417">
    <property type="entry name" value="P-loop_NTPase"/>
</dbReference>
<sequence length="605" mass="63448">MTAATVAGTRTPVAPAWLRDISASLPVTAQYVLHGSIRDLHMCPVGERVVPLDTVSALTGTLAAEGFGAVLYHSPVHGLTVLGGGTAAGSEAGDLARAVLGPHAGLLGTAVGYPRLGDVLLAVGSTTQARVALVLDYLSQALADDELAPGLSTFFLTAVSHVHSARARVRPGTGGGAERGALHNPVLVLVDKPSDLPSWMVGGDGIRQVPLPVPDLGSRMAAARALLPGGGDAVTQFADAAEGLSLRAMRDIVQLQRDTRRDPGQIVESVQAYRTGVRDNPWNGAELRARVAHGRDALSARVLGQSRAVAHTMDILARTATGMTAAHLPQRGSGPRGVLFFAGPTGTGKTELAKAVSQLVFGGDAGGSGSFRRFDMSEFAAEHTEARLIGAPPGYTGHSAGGELTNAVRQNPYSLLLFDEIEKAHPLILDKFLQILSDGRLTDGTGATVHFAETLIVFTSNLGVGGVEPDDPEIQTKVRAEIVGHFRDVIRRPEILGRIGEENIVVFDYLSRDVARGLALRYLENVKGRVRAEHASTLRIGPRAVEQLLELAVEGRLLGGRGVADAVVVNLVNPLAEVLLERGSRDVTVTALGSETDGVRTLELA</sequence>
<keyword evidence="5" id="KW-1185">Reference proteome</keyword>
<evidence type="ECO:0000313" key="4">
    <source>
        <dbReference type="EMBL" id="QAY71441.1"/>
    </source>
</evidence>
<dbReference type="InterPro" id="IPR001270">
    <property type="entry name" value="ClpA/B"/>
</dbReference>
<organism evidence="4 5">
    <name type="scientific">Xylanimonas protaetiae</name>
    <dbReference type="NCBI Taxonomy" id="2509457"/>
    <lineage>
        <taxon>Bacteria</taxon>
        <taxon>Bacillati</taxon>
        <taxon>Actinomycetota</taxon>
        <taxon>Actinomycetes</taxon>
        <taxon>Micrococcales</taxon>
        <taxon>Promicromonosporaceae</taxon>
        <taxon>Xylanimonas</taxon>
    </lineage>
</organism>
<dbReference type="CDD" id="cd19499">
    <property type="entry name" value="RecA-like_ClpB_Hsp104-like"/>
    <property type="match status" value="1"/>
</dbReference>
<dbReference type="InterPro" id="IPR050130">
    <property type="entry name" value="ClpA_ClpB"/>
</dbReference>
<dbReference type="InterPro" id="IPR003959">
    <property type="entry name" value="ATPase_AAA_core"/>
</dbReference>
<evidence type="ECO:0000256" key="2">
    <source>
        <dbReference type="ARBA" id="ARBA00022840"/>
    </source>
</evidence>
<dbReference type="KEGG" id="xya:ET471_16550"/>
<gene>
    <name evidence="4" type="ORF">ET471_16550</name>
</gene>
<dbReference type="AlphaFoldDB" id="A0A4V0YGJ6"/>
<proteinExistence type="predicted"/>
<keyword evidence="2" id="KW-0067">ATP-binding</keyword>
<dbReference type="GO" id="GO:0005737">
    <property type="term" value="C:cytoplasm"/>
    <property type="evidence" value="ECO:0007669"/>
    <property type="project" value="TreeGrafter"/>
</dbReference>
<dbReference type="Gene3D" id="3.40.50.300">
    <property type="entry name" value="P-loop containing nucleotide triphosphate hydrolases"/>
    <property type="match status" value="1"/>
</dbReference>
<accession>A0A4V0YGJ6</accession>
<dbReference type="EMBL" id="CP035493">
    <property type="protein sequence ID" value="QAY71441.1"/>
    <property type="molecule type" value="Genomic_DNA"/>
</dbReference>
<feature type="domain" description="AAA+ ATPase" evidence="3">
    <location>
        <begin position="335"/>
        <end position="496"/>
    </location>
</feature>
<evidence type="ECO:0000313" key="5">
    <source>
        <dbReference type="Proteomes" id="UP000292118"/>
    </source>
</evidence>
<protein>
    <submittedName>
        <fullName evidence="4">AAA family ATPase</fullName>
    </submittedName>
</protein>
<evidence type="ECO:0000259" key="3">
    <source>
        <dbReference type="SMART" id="SM00382"/>
    </source>
</evidence>
<dbReference type="Proteomes" id="UP000292118">
    <property type="component" value="Chromosome"/>
</dbReference>
<evidence type="ECO:0000256" key="1">
    <source>
        <dbReference type="ARBA" id="ARBA00022741"/>
    </source>
</evidence>
<dbReference type="GO" id="GO:0034605">
    <property type="term" value="P:cellular response to heat"/>
    <property type="evidence" value="ECO:0007669"/>
    <property type="project" value="TreeGrafter"/>
</dbReference>